<dbReference type="Pfam" id="PF12796">
    <property type="entry name" value="Ank_2"/>
    <property type="match status" value="2"/>
</dbReference>
<dbReference type="PANTHER" id="PTHR46224">
    <property type="entry name" value="ANKYRIN REPEAT FAMILY PROTEIN"/>
    <property type="match status" value="1"/>
</dbReference>
<dbReference type="Gramene" id="PNT78242">
    <property type="protein sequence ID" value="PNT78242"/>
    <property type="gene ID" value="BRADI_1g75785v3"/>
</dbReference>
<dbReference type="Gene3D" id="1.25.40.20">
    <property type="entry name" value="Ankyrin repeat-containing domain"/>
    <property type="match status" value="3"/>
</dbReference>
<protein>
    <submittedName>
        <fullName evidence="2 3">Uncharacterized protein</fullName>
    </submittedName>
</protein>
<keyword evidence="4" id="KW-1185">Reference proteome</keyword>
<dbReference type="InterPro" id="IPR011990">
    <property type="entry name" value="TPR-like_helical_dom_sf"/>
</dbReference>
<accession>A0A2K2DVE5</accession>
<proteinExistence type="predicted"/>
<evidence type="ECO:0000313" key="3">
    <source>
        <dbReference type="EnsemblPlants" id="PNT78242"/>
    </source>
</evidence>
<dbReference type="STRING" id="15368.A0A2K2DVE5"/>
<dbReference type="InterPro" id="IPR036770">
    <property type="entry name" value="Ankyrin_rpt-contain_sf"/>
</dbReference>
<evidence type="ECO:0000313" key="2">
    <source>
        <dbReference type="EMBL" id="PNT78242.1"/>
    </source>
</evidence>
<dbReference type="PANTHER" id="PTHR46224:SF22">
    <property type="match status" value="1"/>
</dbReference>
<dbReference type="Pfam" id="PF00023">
    <property type="entry name" value="Ank"/>
    <property type="match status" value="1"/>
</dbReference>
<dbReference type="GeneID" id="112269799"/>
<keyword evidence="1" id="KW-0040">ANK repeat</keyword>
<dbReference type="PRINTS" id="PR01415">
    <property type="entry name" value="ANKYRIN"/>
</dbReference>
<dbReference type="EMBL" id="CM000880">
    <property type="protein sequence ID" value="PNT78242.1"/>
    <property type="molecule type" value="Genomic_DNA"/>
</dbReference>
<organism evidence="2">
    <name type="scientific">Brachypodium distachyon</name>
    <name type="common">Purple false brome</name>
    <name type="synonym">Trachynia distachya</name>
    <dbReference type="NCBI Taxonomy" id="15368"/>
    <lineage>
        <taxon>Eukaryota</taxon>
        <taxon>Viridiplantae</taxon>
        <taxon>Streptophyta</taxon>
        <taxon>Embryophyta</taxon>
        <taxon>Tracheophyta</taxon>
        <taxon>Spermatophyta</taxon>
        <taxon>Magnoliopsida</taxon>
        <taxon>Liliopsida</taxon>
        <taxon>Poales</taxon>
        <taxon>Poaceae</taxon>
        <taxon>BOP clade</taxon>
        <taxon>Pooideae</taxon>
        <taxon>Stipodae</taxon>
        <taxon>Brachypodieae</taxon>
        <taxon>Brachypodium</taxon>
    </lineage>
</organism>
<feature type="repeat" description="ANK" evidence="1">
    <location>
        <begin position="216"/>
        <end position="248"/>
    </location>
</feature>
<reference evidence="2 3" key="1">
    <citation type="journal article" date="2010" name="Nature">
        <title>Genome sequencing and analysis of the model grass Brachypodium distachyon.</title>
        <authorList>
            <consortium name="International Brachypodium Initiative"/>
        </authorList>
    </citation>
    <scope>NUCLEOTIDE SEQUENCE [LARGE SCALE GENOMIC DNA]</scope>
    <source>
        <strain evidence="2 3">Bd21</strain>
    </source>
</reference>
<dbReference type="PROSITE" id="PS50297">
    <property type="entry name" value="ANK_REP_REGION"/>
    <property type="match status" value="3"/>
</dbReference>
<dbReference type="RefSeq" id="XP_024312759.1">
    <property type="nucleotide sequence ID" value="XM_024456991.1"/>
</dbReference>
<dbReference type="InterPro" id="IPR051616">
    <property type="entry name" value="Cul2-RING_E3_ligase_SR"/>
</dbReference>
<dbReference type="ExpressionAtlas" id="A0A2K2DVE5">
    <property type="expression patterns" value="baseline"/>
</dbReference>
<dbReference type="AlphaFoldDB" id="A0A2K2DVE5"/>
<evidence type="ECO:0000313" key="4">
    <source>
        <dbReference type="Proteomes" id="UP000008810"/>
    </source>
</evidence>
<evidence type="ECO:0000256" key="1">
    <source>
        <dbReference type="PROSITE-ProRule" id="PRU00023"/>
    </source>
</evidence>
<feature type="repeat" description="ANK" evidence="1">
    <location>
        <begin position="249"/>
        <end position="281"/>
    </location>
</feature>
<dbReference type="SMART" id="SM00248">
    <property type="entry name" value="ANK"/>
    <property type="match status" value="5"/>
</dbReference>
<reference evidence="2" key="2">
    <citation type="submission" date="2017-06" db="EMBL/GenBank/DDBJ databases">
        <title>WGS assembly of Brachypodium distachyon.</title>
        <authorList>
            <consortium name="The International Brachypodium Initiative"/>
            <person name="Lucas S."/>
            <person name="Harmon-Smith M."/>
            <person name="Lail K."/>
            <person name="Tice H."/>
            <person name="Grimwood J."/>
            <person name="Bruce D."/>
            <person name="Barry K."/>
            <person name="Shu S."/>
            <person name="Lindquist E."/>
            <person name="Wang M."/>
            <person name="Pitluck S."/>
            <person name="Vogel J.P."/>
            <person name="Garvin D.F."/>
            <person name="Mockler T.C."/>
            <person name="Schmutz J."/>
            <person name="Rokhsar D."/>
            <person name="Bevan M.W."/>
        </authorList>
    </citation>
    <scope>NUCLEOTIDE SEQUENCE</scope>
    <source>
        <strain evidence="2">Bd21</strain>
    </source>
</reference>
<sequence length="425" mass="45944">MDPCQCQPQYKIGDRVLCKDDCVAMQIVSAATDSDIPRVKSKVSRRRIGFGSRGSDAVSICFFFLWGVIVRAELAEKLRKAGKGVKEAVAELYSSKDVKPGLLHIAAGAGRLEMCKFLIKDLDVNAPAGDKSAKPLLYATFGTGSTSVLRCLLDRGANPNKENKNGTTALHYVSAMLGADFSTEATMLRGATTRGDPCQMAELLLSRRAYVDPINNRGTPLHVAAENGNVRMLELLLRHQANPNRVVRLFYTPLTLALFASSLKCVELLIKAGADVNAGRPVTPLVIAATYGLTDCIKCLLEAGADATIPDEFGRTPKEIAAIQGWKECVDILSPPMCPVARFTGSDDPLLDESDGCSLDGDAAFKQKDYAHAVALYTKRSLCWLHMNEEDKALDDANTYKDMELDVSKSCYEQGAALILTKGGA</sequence>
<dbReference type="OrthoDB" id="667534at2759"/>
<gene>
    <name evidence="3" type="primary">LOC112269799</name>
    <name evidence="2" type="ORF">BRADI_1g75785v3</name>
</gene>
<reference evidence="3" key="3">
    <citation type="submission" date="2018-08" db="UniProtKB">
        <authorList>
            <consortium name="EnsemblPlants"/>
        </authorList>
    </citation>
    <scope>IDENTIFICATION</scope>
    <source>
        <strain evidence="3">cv. Bd21</strain>
    </source>
</reference>
<dbReference type="SUPFAM" id="SSF48403">
    <property type="entry name" value="Ankyrin repeat"/>
    <property type="match status" value="1"/>
</dbReference>
<dbReference type="EnsemblPlants" id="PNT78242">
    <property type="protein sequence ID" value="PNT78242"/>
    <property type="gene ID" value="BRADI_1g75785v3"/>
</dbReference>
<dbReference type="PROSITE" id="PS50088">
    <property type="entry name" value="ANK_REPEAT"/>
    <property type="match status" value="3"/>
</dbReference>
<dbReference type="SUPFAM" id="SSF48452">
    <property type="entry name" value="TPR-like"/>
    <property type="match status" value="1"/>
</dbReference>
<dbReference type="InterPro" id="IPR002110">
    <property type="entry name" value="Ankyrin_rpt"/>
</dbReference>
<feature type="repeat" description="ANK" evidence="1">
    <location>
        <begin position="280"/>
        <end position="312"/>
    </location>
</feature>
<dbReference type="Proteomes" id="UP000008810">
    <property type="component" value="Chromosome 1"/>
</dbReference>
<name>A0A2K2DVE5_BRADI</name>